<dbReference type="GO" id="GO:0016810">
    <property type="term" value="F:hydrolase activity, acting on carbon-nitrogen (but not peptide) bonds"/>
    <property type="evidence" value="ECO:0007669"/>
    <property type="project" value="InterPro"/>
</dbReference>
<protein>
    <submittedName>
        <fullName evidence="3">Polysaccharide deacetylase familiy protein</fullName>
    </submittedName>
</protein>
<sequence>MRPLVLGTVAAATLGATAQVVPMVTANGPVRRRLWPRLAGVGPTTRIALTFDDGPDPASTPQFLRLLARAQVRATFFVLGRMLERDPGLGRELVAAGHEVAVHGWEHRNLLWRAPAATYADIARCRDRIADVTGVPPLWYRPPYGVLTSAALLACRRLHLTPRLWTAWGRDWESTRPPGEIWQMISKDLAGGGTVLLHDSDCASAPGAWRGALAVLPRLFEWAQDRNLTIGTLGAHQADEDERRAVGGFVGGNGRHGGCGDG</sequence>
<dbReference type="PROSITE" id="PS51677">
    <property type="entry name" value="NODB"/>
    <property type="match status" value="1"/>
</dbReference>
<evidence type="ECO:0000313" key="4">
    <source>
        <dbReference type="Proteomes" id="UP000608890"/>
    </source>
</evidence>
<reference evidence="3" key="2">
    <citation type="submission" date="2020-09" db="EMBL/GenBank/DDBJ databases">
        <authorList>
            <person name="Sun Q."/>
            <person name="Zhou Y."/>
        </authorList>
    </citation>
    <scope>NUCLEOTIDE SEQUENCE</scope>
    <source>
        <strain evidence="3">CGMCC 4.7312</strain>
    </source>
</reference>
<gene>
    <name evidence="3" type="ORF">GCM10011608_50210</name>
</gene>
<dbReference type="InterPro" id="IPR002509">
    <property type="entry name" value="NODB_dom"/>
</dbReference>
<organism evidence="3 4">
    <name type="scientific">Micromonospora sonchi</name>
    <dbReference type="NCBI Taxonomy" id="1763543"/>
    <lineage>
        <taxon>Bacteria</taxon>
        <taxon>Bacillati</taxon>
        <taxon>Actinomycetota</taxon>
        <taxon>Actinomycetes</taxon>
        <taxon>Micromonosporales</taxon>
        <taxon>Micromonosporaceae</taxon>
        <taxon>Micromonospora</taxon>
    </lineage>
</organism>
<keyword evidence="1" id="KW-0732">Signal</keyword>
<feature type="signal peptide" evidence="1">
    <location>
        <begin position="1"/>
        <end position="18"/>
    </location>
</feature>
<reference evidence="3" key="1">
    <citation type="journal article" date="2014" name="Int. J. Syst. Evol. Microbiol.">
        <title>Complete genome sequence of Corynebacterium casei LMG S-19264T (=DSM 44701T), isolated from a smear-ripened cheese.</title>
        <authorList>
            <consortium name="US DOE Joint Genome Institute (JGI-PGF)"/>
            <person name="Walter F."/>
            <person name="Albersmeier A."/>
            <person name="Kalinowski J."/>
            <person name="Ruckert C."/>
        </authorList>
    </citation>
    <scope>NUCLEOTIDE SEQUENCE</scope>
    <source>
        <strain evidence="3">CGMCC 4.7312</strain>
    </source>
</reference>
<dbReference type="Pfam" id="PF01522">
    <property type="entry name" value="Polysacc_deac_1"/>
    <property type="match status" value="1"/>
</dbReference>
<dbReference type="RefSeq" id="WP_229706427.1">
    <property type="nucleotide sequence ID" value="NZ_BMNB01000030.1"/>
</dbReference>
<dbReference type="Gene3D" id="3.20.20.370">
    <property type="entry name" value="Glycoside hydrolase/deacetylase"/>
    <property type="match status" value="1"/>
</dbReference>
<accession>A0A917X339</accession>
<feature type="chain" id="PRO_5038866685" evidence="1">
    <location>
        <begin position="19"/>
        <end position="262"/>
    </location>
</feature>
<dbReference type="PANTHER" id="PTHR10587:SF137">
    <property type="entry name" value="4-DEOXY-4-FORMAMIDO-L-ARABINOSE-PHOSPHOUNDECAPRENOL DEFORMYLASE ARND-RELATED"/>
    <property type="match status" value="1"/>
</dbReference>
<dbReference type="CDD" id="cd10959">
    <property type="entry name" value="CE4_NodB_like_3"/>
    <property type="match status" value="1"/>
</dbReference>
<dbReference type="AlphaFoldDB" id="A0A917X339"/>
<dbReference type="Proteomes" id="UP000608890">
    <property type="component" value="Unassembled WGS sequence"/>
</dbReference>
<comment type="caution">
    <text evidence="3">The sequence shown here is derived from an EMBL/GenBank/DDBJ whole genome shotgun (WGS) entry which is preliminary data.</text>
</comment>
<keyword evidence="4" id="KW-1185">Reference proteome</keyword>
<evidence type="ECO:0000313" key="3">
    <source>
        <dbReference type="EMBL" id="GGM59073.1"/>
    </source>
</evidence>
<name>A0A917X339_9ACTN</name>
<dbReference type="EMBL" id="BMNB01000030">
    <property type="protein sequence ID" value="GGM59073.1"/>
    <property type="molecule type" value="Genomic_DNA"/>
</dbReference>
<evidence type="ECO:0000259" key="2">
    <source>
        <dbReference type="PROSITE" id="PS51677"/>
    </source>
</evidence>
<feature type="domain" description="NodB homology" evidence="2">
    <location>
        <begin position="45"/>
        <end position="231"/>
    </location>
</feature>
<dbReference type="GO" id="GO:0005975">
    <property type="term" value="P:carbohydrate metabolic process"/>
    <property type="evidence" value="ECO:0007669"/>
    <property type="project" value="InterPro"/>
</dbReference>
<dbReference type="SUPFAM" id="SSF88713">
    <property type="entry name" value="Glycoside hydrolase/deacetylase"/>
    <property type="match status" value="1"/>
</dbReference>
<dbReference type="InterPro" id="IPR050248">
    <property type="entry name" value="Polysacc_deacetylase_ArnD"/>
</dbReference>
<evidence type="ECO:0000256" key="1">
    <source>
        <dbReference type="SAM" id="SignalP"/>
    </source>
</evidence>
<dbReference type="PANTHER" id="PTHR10587">
    <property type="entry name" value="GLYCOSYL TRANSFERASE-RELATED"/>
    <property type="match status" value="1"/>
</dbReference>
<dbReference type="InterPro" id="IPR011330">
    <property type="entry name" value="Glyco_hydro/deAcase_b/a-brl"/>
</dbReference>
<proteinExistence type="predicted"/>